<dbReference type="Proteomes" id="UP000034883">
    <property type="component" value="Chromosome"/>
</dbReference>
<dbReference type="GO" id="GO:0042158">
    <property type="term" value="P:lipoprotein biosynthetic process"/>
    <property type="evidence" value="ECO:0007669"/>
    <property type="project" value="UniProtKB-UniRule"/>
</dbReference>
<feature type="compositionally biased region" description="Basic residues" evidence="8">
    <location>
        <begin position="322"/>
        <end position="332"/>
    </location>
</feature>
<reference evidence="9 10" key="1">
    <citation type="submission" date="2015-03" db="EMBL/GenBank/DDBJ databases">
        <title>Genome assembly of Sandaracinus amylolyticus DSM 53668.</title>
        <authorList>
            <person name="Sharma G."/>
            <person name="Subramanian S."/>
        </authorList>
    </citation>
    <scope>NUCLEOTIDE SEQUENCE [LARGE SCALE GENOMIC DNA]</scope>
    <source>
        <strain evidence="9 10">DSM 53668</strain>
    </source>
</reference>
<feature type="transmembrane region" description="Helical" evidence="7">
    <location>
        <begin position="90"/>
        <end position="107"/>
    </location>
</feature>
<dbReference type="InterPro" id="IPR001640">
    <property type="entry name" value="Lgt"/>
</dbReference>
<keyword evidence="3 7" id="KW-0808">Transferase</keyword>
<feature type="transmembrane region" description="Helical" evidence="7">
    <location>
        <begin position="17"/>
        <end position="38"/>
    </location>
</feature>
<dbReference type="GO" id="GO:0005886">
    <property type="term" value="C:plasma membrane"/>
    <property type="evidence" value="ECO:0007669"/>
    <property type="project" value="UniProtKB-SubCell"/>
</dbReference>
<keyword evidence="10" id="KW-1185">Reference proteome</keyword>
<evidence type="ECO:0000256" key="4">
    <source>
        <dbReference type="ARBA" id="ARBA00022692"/>
    </source>
</evidence>
<dbReference type="GO" id="GO:0008961">
    <property type="term" value="F:phosphatidylglycerol-prolipoprotein diacylglyceryl transferase activity"/>
    <property type="evidence" value="ECO:0007669"/>
    <property type="project" value="UniProtKB-UniRule"/>
</dbReference>
<dbReference type="PANTHER" id="PTHR30589">
    <property type="entry name" value="PROLIPOPROTEIN DIACYLGLYCERYL TRANSFERASE"/>
    <property type="match status" value="1"/>
</dbReference>
<dbReference type="EMBL" id="CP011125">
    <property type="protein sequence ID" value="AKF04874.1"/>
    <property type="molecule type" value="Genomic_DNA"/>
</dbReference>
<feature type="transmembrane region" description="Helical" evidence="7">
    <location>
        <begin position="114"/>
        <end position="140"/>
    </location>
</feature>
<keyword evidence="9" id="KW-0449">Lipoprotein</keyword>
<evidence type="ECO:0000313" key="9">
    <source>
        <dbReference type="EMBL" id="AKF04874.1"/>
    </source>
</evidence>
<feature type="binding site" evidence="7">
    <location>
        <position position="133"/>
    </location>
    <ligand>
        <name>a 1,2-diacyl-sn-glycero-3-phospho-(1'-sn-glycerol)</name>
        <dbReference type="ChEBI" id="CHEBI:64716"/>
    </ligand>
</feature>
<dbReference type="EC" id="2.5.1.145" evidence="7"/>
<evidence type="ECO:0000256" key="6">
    <source>
        <dbReference type="ARBA" id="ARBA00023136"/>
    </source>
</evidence>
<comment type="pathway">
    <text evidence="7">Protein modification; lipoprotein biosynthesis (diacylglyceryl transfer).</text>
</comment>
<feature type="transmembrane region" description="Helical" evidence="7">
    <location>
        <begin position="50"/>
        <end position="70"/>
    </location>
</feature>
<comment type="subcellular location">
    <subcellularLocation>
        <location evidence="7">Cell membrane</location>
        <topology evidence="7">Multi-pass membrane protein</topology>
    </subcellularLocation>
</comment>
<evidence type="ECO:0000313" key="10">
    <source>
        <dbReference type="Proteomes" id="UP000034883"/>
    </source>
</evidence>
<name>A0A0F6SEA9_9BACT</name>
<feature type="region of interest" description="Disordered" evidence="8">
    <location>
        <begin position="294"/>
        <end position="332"/>
    </location>
</feature>
<feature type="transmembrane region" description="Helical" evidence="7">
    <location>
        <begin position="221"/>
        <end position="238"/>
    </location>
</feature>
<comment type="function">
    <text evidence="7">Catalyzes the transfer of the diacylglyceryl group from phosphatidylglycerol to the sulfhydryl group of the N-terminal cysteine of a prolipoprotein, the first step in the formation of mature lipoproteins.</text>
</comment>
<feature type="transmembrane region" description="Helical" evidence="7">
    <location>
        <begin position="197"/>
        <end position="214"/>
    </location>
</feature>
<organism evidence="9 10">
    <name type="scientific">Sandaracinus amylolyticus</name>
    <dbReference type="NCBI Taxonomy" id="927083"/>
    <lineage>
        <taxon>Bacteria</taxon>
        <taxon>Pseudomonadati</taxon>
        <taxon>Myxococcota</taxon>
        <taxon>Polyangia</taxon>
        <taxon>Polyangiales</taxon>
        <taxon>Sandaracinaceae</taxon>
        <taxon>Sandaracinus</taxon>
    </lineage>
</organism>
<evidence type="ECO:0000256" key="8">
    <source>
        <dbReference type="SAM" id="MobiDB-lite"/>
    </source>
</evidence>
<evidence type="ECO:0000256" key="3">
    <source>
        <dbReference type="ARBA" id="ARBA00022679"/>
    </source>
</evidence>
<comment type="catalytic activity">
    <reaction evidence="7">
        <text>L-cysteinyl-[prolipoprotein] + a 1,2-diacyl-sn-glycero-3-phospho-(1'-sn-glycerol) = an S-1,2-diacyl-sn-glyceryl-L-cysteinyl-[prolipoprotein] + sn-glycerol 1-phosphate + H(+)</text>
        <dbReference type="Rhea" id="RHEA:56712"/>
        <dbReference type="Rhea" id="RHEA-COMP:14679"/>
        <dbReference type="Rhea" id="RHEA-COMP:14680"/>
        <dbReference type="ChEBI" id="CHEBI:15378"/>
        <dbReference type="ChEBI" id="CHEBI:29950"/>
        <dbReference type="ChEBI" id="CHEBI:57685"/>
        <dbReference type="ChEBI" id="CHEBI:64716"/>
        <dbReference type="ChEBI" id="CHEBI:140658"/>
        <dbReference type="EC" id="2.5.1.145"/>
    </reaction>
</comment>
<gene>
    <name evidence="7" type="primary">lgt</name>
    <name evidence="9" type="ORF">DB32_002023</name>
</gene>
<dbReference type="PANTHER" id="PTHR30589:SF0">
    <property type="entry name" value="PHOSPHATIDYLGLYCEROL--PROLIPOPROTEIN DIACYLGLYCERYL TRANSFERASE"/>
    <property type="match status" value="1"/>
</dbReference>
<keyword evidence="4 7" id="KW-0812">Transmembrane</keyword>
<feature type="transmembrane region" description="Helical" evidence="7">
    <location>
        <begin position="250"/>
        <end position="272"/>
    </location>
</feature>
<proteinExistence type="inferred from homology"/>
<dbReference type="HAMAP" id="MF_01147">
    <property type="entry name" value="Lgt"/>
    <property type="match status" value="1"/>
</dbReference>
<evidence type="ECO:0000256" key="5">
    <source>
        <dbReference type="ARBA" id="ARBA00022989"/>
    </source>
</evidence>
<accession>A0A0F6SEA9</accession>
<evidence type="ECO:0000256" key="7">
    <source>
        <dbReference type="HAMAP-Rule" id="MF_01147"/>
    </source>
</evidence>
<dbReference type="AlphaFoldDB" id="A0A0F6SEA9"/>
<keyword evidence="2 7" id="KW-1003">Cell membrane</keyword>
<keyword evidence="6 7" id="KW-0472">Membrane</keyword>
<evidence type="ECO:0000256" key="2">
    <source>
        <dbReference type="ARBA" id="ARBA00022475"/>
    </source>
</evidence>
<comment type="similarity">
    <text evidence="1 7">Belongs to the Lgt family.</text>
</comment>
<dbReference type="RefSeq" id="WP_169791397.1">
    <property type="nucleotide sequence ID" value="NZ_CP011125.1"/>
</dbReference>
<evidence type="ECO:0000256" key="1">
    <source>
        <dbReference type="ARBA" id="ARBA00007150"/>
    </source>
</evidence>
<dbReference type="UniPathway" id="UPA00664"/>
<dbReference type="STRING" id="927083.DB32_002023"/>
<dbReference type="Pfam" id="PF01790">
    <property type="entry name" value="LGT"/>
    <property type="match status" value="1"/>
</dbReference>
<dbReference type="KEGG" id="samy:DB32_002023"/>
<protein>
    <recommendedName>
        <fullName evidence="7">Phosphatidylglycerol--prolipoprotein diacylglyceryl transferase</fullName>
        <ecNumber evidence="7">2.5.1.145</ecNumber>
    </recommendedName>
</protein>
<keyword evidence="5 7" id="KW-1133">Transmembrane helix</keyword>
<sequence length="332" mass="36437">MHPILFEIPTPWGALPIYSYGVMLGTSMIVAWYVIMWLGEREGEGRETLANTFIVTAVSAIVGARALYILTNPGEFESFQDLVNLRGGGLVAYGGFLGGFFGALFYLRSQKRSLLSFADVAAPTLALGLALTRIGCYLYGCDYGARLEDDAPSWLRALGTFPHWADGNGSPAWAHHVAEYDLAHDAAHSFPVHPTQIYESLAGFVLLGVTLFMWRRRSFRGEVLLALTMFYGVWRFAIEYVRDDPERGFAFGFSTSQLVSLALVPIAGFFYFEGKKAQQRAPVPVMRLGAPETYATPTTAKPARESAPSEELEAVAPEAKKSGAKKKKGAKR</sequence>